<proteinExistence type="inferred from homology"/>
<feature type="chain" id="PRO_5040795756" evidence="9">
    <location>
        <begin position="24"/>
        <end position="516"/>
    </location>
</feature>
<dbReference type="PANTHER" id="PTHR31893">
    <property type="entry name" value="TRANSMEMBRANE PROTEIN 151 HOMOLOG"/>
    <property type="match status" value="1"/>
</dbReference>
<dbReference type="Proteomes" id="UP001163046">
    <property type="component" value="Unassembled WGS sequence"/>
</dbReference>
<evidence type="ECO:0000256" key="5">
    <source>
        <dbReference type="ARBA" id="ARBA00023136"/>
    </source>
</evidence>
<evidence type="ECO:0000256" key="2">
    <source>
        <dbReference type="ARBA" id="ARBA00009583"/>
    </source>
</evidence>
<dbReference type="EMBL" id="MU825400">
    <property type="protein sequence ID" value="KAJ7392710.1"/>
    <property type="molecule type" value="Genomic_DNA"/>
</dbReference>
<evidence type="ECO:0000256" key="7">
    <source>
        <dbReference type="SAM" id="MobiDB-lite"/>
    </source>
</evidence>
<evidence type="ECO:0000256" key="9">
    <source>
        <dbReference type="SAM" id="SignalP"/>
    </source>
</evidence>
<evidence type="ECO:0000313" key="11">
    <source>
        <dbReference type="Proteomes" id="UP001163046"/>
    </source>
</evidence>
<evidence type="ECO:0000256" key="8">
    <source>
        <dbReference type="SAM" id="Phobius"/>
    </source>
</evidence>
<keyword evidence="11" id="KW-1185">Reference proteome</keyword>
<sequence length="516" mass="58930">MAVLLQVLLPFIFWCCAICTASCKEVDEQEDDQRRSEQVNLDLERRLQRVAAAGSQEELDQGVQEYRQVAEQYQQETEQKVLSRKRGFYRNASLWRLISMDMYFSFYLWLTYFVGCEMTHCTAYGEVFYDLKIFAMVMLALSPLIVMIESLNSHELDYLKNVMEDETAWGYIQRMQEVPPRISMVVECYHYETRTRLVYYTDANGNQQSRMETYTEQVVTFTDQEEFSFGSWVDVSKQEMPELSTATLTRLKIDSSILFGDQETEDEYERQVAEMMERNRHRDLFTDYSSSKEIPGLEKRISAYMDLKKKPFWIRPVFYWIATFMGLTWPYRWLFKARTAKSYYSLTKKMYKSTTPPMDVDATDAIAVLVGNALSAVNSSGPVNSCPGYPMSEMTNLGTGNPAFRNGGTPYPAVNPYLVQGDPAQSGSMPYPPVAPGAGPSLPPYPVPPYPVPPYPVVPQPSAPPPPYEAAVGHSPQLSNEKHPRWCNGKIVPVFPPRLSRNLHSVTTQTITVTAV</sequence>
<evidence type="ECO:0000256" key="4">
    <source>
        <dbReference type="ARBA" id="ARBA00022989"/>
    </source>
</evidence>
<keyword evidence="9" id="KW-0732">Signal</keyword>
<feature type="transmembrane region" description="Helical" evidence="8">
    <location>
        <begin position="317"/>
        <end position="335"/>
    </location>
</feature>
<reference evidence="10" key="1">
    <citation type="submission" date="2023-01" db="EMBL/GenBank/DDBJ databases">
        <title>Genome assembly of the deep-sea coral Lophelia pertusa.</title>
        <authorList>
            <person name="Herrera S."/>
            <person name="Cordes E."/>
        </authorList>
    </citation>
    <scope>NUCLEOTIDE SEQUENCE</scope>
    <source>
        <strain evidence="10">USNM1676648</strain>
        <tissue evidence="10">Polyp</tissue>
    </source>
</reference>
<dbReference type="InterPro" id="IPR026767">
    <property type="entry name" value="Tmem151"/>
</dbReference>
<keyword evidence="6" id="KW-0175">Coiled coil</keyword>
<protein>
    <submittedName>
        <fullName evidence="10">Uncharacterized protein</fullName>
    </submittedName>
</protein>
<keyword evidence="4 8" id="KW-1133">Transmembrane helix</keyword>
<name>A0A9X0A460_9CNID</name>
<feature type="region of interest" description="Disordered" evidence="7">
    <location>
        <begin position="462"/>
        <end position="483"/>
    </location>
</feature>
<feature type="transmembrane region" description="Helical" evidence="8">
    <location>
        <begin position="127"/>
        <end position="148"/>
    </location>
</feature>
<keyword evidence="3 8" id="KW-0812">Transmembrane</keyword>
<dbReference type="PANTHER" id="PTHR31893:SF5">
    <property type="entry name" value="TRANSMEMBRANE PROTEIN 151 HOMOLOG"/>
    <property type="match status" value="1"/>
</dbReference>
<comment type="caution">
    <text evidence="10">The sequence shown here is derived from an EMBL/GenBank/DDBJ whole genome shotgun (WGS) entry which is preliminary data.</text>
</comment>
<keyword evidence="5 8" id="KW-0472">Membrane</keyword>
<dbReference type="AlphaFoldDB" id="A0A9X0A460"/>
<dbReference type="OrthoDB" id="190434at2759"/>
<comment type="subcellular location">
    <subcellularLocation>
        <location evidence="1">Membrane</location>
        <topology evidence="1">Multi-pass membrane protein</topology>
    </subcellularLocation>
</comment>
<accession>A0A9X0A460</accession>
<evidence type="ECO:0000313" key="10">
    <source>
        <dbReference type="EMBL" id="KAJ7392710.1"/>
    </source>
</evidence>
<dbReference type="GO" id="GO:0016020">
    <property type="term" value="C:membrane"/>
    <property type="evidence" value="ECO:0007669"/>
    <property type="project" value="UniProtKB-SubCell"/>
</dbReference>
<organism evidence="10 11">
    <name type="scientific">Desmophyllum pertusum</name>
    <dbReference type="NCBI Taxonomy" id="174260"/>
    <lineage>
        <taxon>Eukaryota</taxon>
        <taxon>Metazoa</taxon>
        <taxon>Cnidaria</taxon>
        <taxon>Anthozoa</taxon>
        <taxon>Hexacorallia</taxon>
        <taxon>Scleractinia</taxon>
        <taxon>Caryophylliina</taxon>
        <taxon>Caryophylliidae</taxon>
        <taxon>Desmophyllum</taxon>
    </lineage>
</organism>
<feature type="transmembrane region" description="Helical" evidence="8">
    <location>
        <begin position="94"/>
        <end position="115"/>
    </location>
</feature>
<evidence type="ECO:0000256" key="3">
    <source>
        <dbReference type="ARBA" id="ARBA00022692"/>
    </source>
</evidence>
<gene>
    <name evidence="10" type="ORF">OS493_010363</name>
</gene>
<feature type="signal peptide" evidence="9">
    <location>
        <begin position="1"/>
        <end position="23"/>
    </location>
</feature>
<comment type="similarity">
    <text evidence="2">Belongs to the TMEM151 family.</text>
</comment>
<evidence type="ECO:0000256" key="1">
    <source>
        <dbReference type="ARBA" id="ARBA00004141"/>
    </source>
</evidence>
<feature type="coiled-coil region" evidence="6">
    <location>
        <begin position="26"/>
        <end position="76"/>
    </location>
</feature>
<evidence type="ECO:0000256" key="6">
    <source>
        <dbReference type="SAM" id="Coils"/>
    </source>
</evidence>
<dbReference type="Pfam" id="PF14857">
    <property type="entry name" value="TMEM151"/>
    <property type="match status" value="1"/>
</dbReference>